<protein>
    <recommendedName>
        <fullName evidence="4">DUF1801 domain-containing protein</fullName>
    </recommendedName>
</protein>
<evidence type="ECO:0008006" key="4">
    <source>
        <dbReference type="Google" id="ProtNLM"/>
    </source>
</evidence>
<proteinExistence type="predicted"/>
<evidence type="ECO:0000313" key="2">
    <source>
        <dbReference type="EMBL" id="UXH77803.1"/>
    </source>
</evidence>
<keyword evidence="3" id="KW-1185">Reference proteome</keyword>
<evidence type="ECO:0000313" key="3">
    <source>
        <dbReference type="Proteomes" id="UP001064933"/>
    </source>
</evidence>
<feature type="compositionally biased region" description="Polar residues" evidence="1">
    <location>
        <begin position="145"/>
        <end position="155"/>
    </location>
</feature>
<reference evidence="2" key="1">
    <citation type="submission" date="2022-10" db="EMBL/GenBank/DDBJ databases">
        <title>Characterization and whole genome sequencing of a new Roseateles species, isolated from fresh water.</title>
        <authorList>
            <person name="Guliayeva D.Y."/>
            <person name="Akhremchuk A.E."/>
            <person name="Sikolenko M.A."/>
            <person name="Valentovich L.N."/>
            <person name="Sidarenka A.V."/>
        </authorList>
    </citation>
    <scope>NUCLEOTIDE SEQUENCE</scope>
    <source>
        <strain evidence="2">BIM B-1768</strain>
    </source>
</reference>
<dbReference type="EMBL" id="CP104562">
    <property type="protein sequence ID" value="UXH77803.1"/>
    <property type="molecule type" value="Genomic_DNA"/>
</dbReference>
<gene>
    <name evidence="2" type="ORF">N4261_22970</name>
</gene>
<dbReference type="Proteomes" id="UP001064933">
    <property type="component" value="Chromosome"/>
</dbReference>
<organism evidence="2 3">
    <name type="scientific">Roseateles amylovorans</name>
    <dbReference type="NCBI Taxonomy" id="2978473"/>
    <lineage>
        <taxon>Bacteria</taxon>
        <taxon>Pseudomonadati</taxon>
        <taxon>Pseudomonadota</taxon>
        <taxon>Betaproteobacteria</taxon>
        <taxon>Burkholderiales</taxon>
        <taxon>Sphaerotilaceae</taxon>
        <taxon>Roseateles</taxon>
    </lineage>
</organism>
<name>A0ABY6AZS9_9BURK</name>
<sequence length="168" mass="17614">MKPTAPPLSDTERQVIALAAADLQDVALALRDELLRAHPNATNLAWPAHKIISVGFGPKKMSEHYAFIAMHPGHVNLGLYQGASLPAIGPALRHADQPLESPSERFLGIETAIEPCVNGSAVRAKRWSMSASSPGGASACPDRSCSGTLSPSSVDNSVGRPWVAVATC</sequence>
<accession>A0ABY6AZS9</accession>
<evidence type="ECO:0000256" key="1">
    <source>
        <dbReference type="SAM" id="MobiDB-lite"/>
    </source>
</evidence>
<dbReference type="RefSeq" id="WP_261757558.1">
    <property type="nucleotide sequence ID" value="NZ_CP104562.2"/>
</dbReference>
<feature type="region of interest" description="Disordered" evidence="1">
    <location>
        <begin position="132"/>
        <end position="155"/>
    </location>
</feature>